<dbReference type="PANTHER" id="PTHR37023">
    <property type="entry name" value="TRANSPOSASE"/>
    <property type="match status" value="1"/>
</dbReference>
<dbReference type="EMBL" id="JBHSWE010000001">
    <property type="protein sequence ID" value="MFC6672690.1"/>
    <property type="molecule type" value="Genomic_DNA"/>
</dbReference>
<feature type="compositionally biased region" description="Pro residues" evidence="1">
    <location>
        <begin position="350"/>
        <end position="365"/>
    </location>
</feature>
<dbReference type="Pfam" id="PF04986">
    <property type="entry name" value="Y2_Tnp"/>
    <property type="match status" value="1"/>
</dbReference>
<dbReference type="InterPro" id="IPR007069">
    <property type="entry name" value="Transposase_32"/>
</dbReference>
<keyword evidence="5" id="KW-1185">Reference proteome</keyword>
<protein>
    <submittedName>
        <fullName evidence="4">IS91 family transposase</fullName>
    </submittedName>
</protein>
<feature type="region of interest" description="Disordered" evidence="1">
    <location>
        <begin position="336"/>
        <end position="365"/>
    </location>
</feature>
<evidence type="ECO:0000259" key="3">
    <source>
        <dbReference type="Pfam" id="PF14319"/>
    </source>
</evidence>
<feature type="domain" description="Transposase IS801/IS1294" evidence="2">
    <location>
        <begin position="141"/>
        <end position="321"/>
    </location>
</feature>
<gene>
    <name evidence="4" type="ORF">ACFQDL_23410</name>
</gene>
<name>A0ABW2A5H5_9GAMM</name>
<feature type="domain" description="Transposase zinc-binding" evidence="3">
    <location>
        <begin position="11"/>
        <end position="99"/>
    </location>
</feature>
<accession>A0ABW2A5H5</accession>
<dbReference type="NCBIfam" id="NF033538">
    <property type="entry name" value="transpos_IS91"/>
    <property type="match status" value="1"/>
</dbReference>
<comment type="caution">
    <text evidence="4">The sequence shown here is derived from an EMBL/GenBank/DDBJ whole genome shotgun (WGS) entry which is preliminary data.</text>
</comment>
<dbReference type="RefSeq" id="WP_379911112.1">
    <property type="nucleotide sequence ID" value="NZ_JBHSWE010000001.1"/>
</dbReference>
<dbReference type="Proteomes" id="UP001596422">
    <property type="component" value="Unassembled WGS sequence"/>
</dbReference>
<dbReference type="InterPro" id="IPR054832">
    <property type="entry name" value="transpos_IS91"/>
</dbReference>
<evidence type="ECO:0000256" key="1">
    <source>
        <dbReference type="SAM" id="MobiDB-lite"/>
    </source>
</evidence>
<dbReference type="InterPro" id="IPR026889">
    <property type="entry name" value="Zn_Tnp"/>
</dbReference>
<feature type="compositionally biased region" description="Polar residues" evidence="1">
    <location>
        <begin position="336"/>
        <end position="348"/>
    </location>
</feature>
<organism evidence="4 5">
    <name type="scientific">Marinobacterium aestuariivivens</name>
    <dbReference type="NCBI Taxonomy" id="1698799"/>
    <lineage>
        <taxon>Bacteria</taxon>
        <taxon>Pseudomonadati</taxon>
        <taxon>Pseudomonadota</taxon>
        <taxon>Gammaproteobacteria</taxon>
        <taxon>Oceanospirillales</taxon>
        <taxon>Oceanospirillaceae</taxon>
        <taxon>Marinobacterium</taxon>
    </lineage>
</organism>
<sequence>MTDQPTMAAIMARFLAPYQERCPLAAQQARACHSICCCRTEALGGQSWGCNRCGYHEIRFHSFRNHHCPQCQQQASQQWLEDRQQDLLSVPYFHLVFTLPHSLNDWVQCHPAMLYDLLFKSVWTTLKTFGEDPKRLDGELGMTAVLHTWSQNLTRHVHLHCLVPGGALSKQGDAWHPAKSNYLFPVRALSRYFRGEMVRRLRQAYSKGLLPKVGDARALSAKLDELMVTDWVVYSKAYYQNSKTVLTYLARYTHRIAISQGRLVEMDEQSVRFAWKDYRDRDKRKVMELSGIEFIRRFLLHVLPAGFMWTRHLGFMANCHRRKKLTRIRDCLQQQRTEIASQEASDSVPTKPPAPMMIEPSPPQRCPRCGQGHLQFYEEVSPQKARTMTAA</sequence>
<reference evidence="5" key="1">
    <citation type="journal article" date="2019" name="Int. J. Syst. Evol. Microbiol.">
        <title>The Global Catalogue of Microorganisms (GCM) 10K type strain sequencing project: providing services to taxonomists for standard genome sequencing and annotation.</title>
        <authorList>
            <consortium name="The Broad Institute Genomics Platform"/>
            <consortium name="The Broad Institute Genome Sequencing Center for Infectious Disease"/>
            <person name="Wu L."/>
            <person name="Ma J."/>
        </authorList>
    </citation>
    <scope>NUCLEOTIDE SEQUENCE [LARGE SCALE GENOMIC DNA]</scope>
    <source>
        <strain evidence="5">NBRC 111756</strain>
    </source>
</reference>
<evidence type="ECO:0000313" key="5">
    <source>
        <dbReference type="Proteomes" id="UP001596422"/>
    </source>
</evidence>
<dbReference type="Pfam" id="PF14319">
    <property type="entry name" value="Zn_Tnp_IS91"/>
    <property type="match status" value="1"/>
</dbReference>
<evidence type="ECO:0000259" key="2">
    <source>
        <dbReference type="Pfam" id="PF04986"/>
    </source>
</evidence>
<proteinExistence type="predicted"/>
<dbReference type="PANTHER" id="PTHR37023:SF1">
    <property type="entry name" value="ISSOD25 TRANSPOSASE TNPA_ISSOD25"/>
    <property type="match status" value="1"/>
</dbReference>
<evidence type="ECO:0000313" key="4">
    <source>
        <dbReference type="EMBL" id="MFC6672690.1"/>
    </source>
</evidence>